<dbReference type="EMBL" id="FMXB01000026">
    <property type="protein sequence ID" value="SDA70373.1"/>
    <property type="molecule type" value="Genomic_DNA"/>
</dbReference>
<name>A0A1G5XIV8_9EURY</name>
<evidence type="ECO:0000313" key="2">
    <source>
        <dbReference type="Proteomes" id="UP000323439"/>
    </source>
</evidence>
<accession>A0A1G5XIV8</accession>
<dbReference type="RefSeq" id="WP_149732780.1">
    <property type="nucleotide sequence ID" value="NZ_FMXB01000026.1"/>
</dbReference>
<reference evidence="1 2" key="1">
    <citation type="submission" date="2016-10" db="EMBL/GenBank/DDBJ databases">
        <authorList>
            <person name="Varghese N."/>
            <person name="Submissions S."/>
        </authorList>
    </citation>
    <scope>NUCLEOTIDE SEQUENCE [LARGE SCALE GENOMIC DNA]</scope>
    <source>
        <strain evidence="1 2">DSM 16643</strain>
    </source>
</reference>
<proteinExistence type="predicted"/>
<gene>
    <name evidence="1" type="ORF">SAMN02910315_02303</name>
</gene>
<organism evidence="1 2">
    <name type="scientific">Methanobrevibacter millerae</name>
    <dbReference type="NCBI Taxonomy" id="230361"/>
    <lineage>
        <taxon>Archaea</taxon>
        <taxon>Methanobacteriati</taxon>
        <taxon>Methanobacteriota</taxon>
        <taxon>Methanomada group</taxon>
        <taxon>Methanobacteria</taxon>
        <taxon>Methanobacteriales</taxon>
        <taxon>Methanobacteriaceae</taxon>
        <taxon>Methanobrevibacter</taxon>
    </lineage>
</organism>
<dbReference type="OrthoDB" id="29226at2157"/>
<protein>
    <submittedName>
        <fullName evidence="1">Uncharacterized protein</fullName>
    </submittedName>
</protein>
<keyword evidence="2" id="KW-1185">Reference proteome</keyword>
<dbReference type="AlphaFoldDB" id="A0A1G5XIV8"/>
<dbReference type="Proteomes" id="UP000323439">
    <property type="component" value="Unassembled WGS sequence"/>
</dbReference>
<sequence length="291" mass="34247">MSTIGHFVYFINCVKDSLSFSDAEEFTAKIRNDFDFRLKVQKFVYISKYFGWNHSYKYILYIRGPYSSALADEYYNEDILKYSPLEIEGFDSNSFNDFVGGKTIPYLESASTILYYMDIEENFTRSDAIQKLQMIKPHIDSEIVRNAYEDIIRLNFFKNKNLYEIVVIDENLDNKKEILLNQINAYVNYFSDFGKCNNSIIVSGSLDYLSMVLEKETLDLEMKNDLLELLSNYVSDVKKIYDLSDGNPRVFEYMNLNSLENKFNRIQDYISQELGIFPRLYDSEFELDEGD</sequence>
<evidence type="ECO:0000313" key="1">
    <source>
        <dbReference type="EMBL" id="SDA70373.1"/>
    </source>
</evidence>